<dbReference type="GO" id="GO:0016787">
    <property type="term" value="F:hydrolase activity"/>
    <property type="evidence" value="ECO:0007669"/>
    <property type="project" value="UniProtKB-KW"/>
</dbReference>
<dbReference type="KEGG" id="soe:110798221"/>
<dbReference type="Proteomes" id="UP000813463">
    <property type="component" value="Chromosome 3"/>
</dbReference>
<feature type="domain" description="DUF6469" evidence="8">
    <location>
        <begin position="111"/>
        <end position="200"/>
    </location>
</feature>
<dbReference type="Pfam" id="PF13086">
    <property type="entry name" value="AAA_11"/>
    <property type="match status" value="2"/>
</dbReference>
<evidence type="ECO:0000256" key="1">
    <source>
        <dbReference type="ARBA" id="ARBA00022741"/>
    </source>
</evidence>
<evidence type="ECO:0000313" key="10">
    <source>
        <dbReference type="RefSeq" id="XP_021859091.1"/>
    </source>
</evidence>
<dbReference type="SUPFAM" id="SSF52540">
    <property type="entry name" value="P-loop containing nucleoside triphosphate hydrolases"/>
    <property type="match status" value="1"/>
</dbReference>
<keyword evidence="4" id="KW-0067">ATP-binding</keyword>
<dbReference type="InterPro" id="IPR045529">
    <property type="entry name" value="DUF6469"/>
</dbReference>
<keyword evidence="2" id="KW-0378">Hydrolase</keyword>
<sequence>MMNPSTGKKEGGGYPDLLKLVFSWSIKDVHNDKLYSGKVKQIPDTFSSTANYCNSFKWPLIEETRAEYYSGLESISHAPACEISGIWYSDNYKPPKDLYYDILTKKISDFDNQDVHYEPESGDLFAITNRRPRNVGDLLKPDNSFHFAFVTRSNEVEKTFEILSSEKIDRKSLTKSNGRLYVTYLMNITTNLRIWKALNTDPQSKRLGLIQKVLQHNSSVDDNCPLCNPERILNDKGSKISNFINSFGLNKSQIGAVLSSISLAECSHQDYNVKLIWGPPGTGKTKTVASLLYLLVKLKFCTTLTCAPTNIAVIQVAKKLVTLFLESEEYDTYGLGDIVLFGNEERMKINDHDELVDIFLKYRVKLIDECLSPFTGWKKSLETMIPFLEDPKARYDVYSVQNRKSDIDEKVQERKNNTKVWRKVINQTVKENEDKDKKGLRNGTSDENQETKIEEEYMTYEEFMRKTFFTLANRLVFCSETLYTHLPTSHLPLSVAKHMIRLVYLLRMTLESSENNVRQFSEVIMMAKGEILAILKFLYDRFPKPRISGSIKVFCLENARLMFCTASGSINVKSPVDMVIIDEAAQLKECESAIPLQIQGLRNAVLVGDDRQLPAMIQSQILEKKNFGRSLFQRLARLGKKRQLLNIQYRMHPSISLFPNKQFYDSKIVDAPNVREKSYVKSFLKGAMYGSYSFINVPDGRENFKKGHSPRNFEEAAVVDRIIDKLFKGYYRVTKQKVSVGVISPYKGQVGLLQEKLDKKYTKHKDKFCINIRSVDGFQGGEEDIIIISTVRSNVNGSVGFLSNCQRTNVALTRARFCLWIVGSGSTLGNSGSVWKNLVDDAKTRGCFYDAYDDVELYQPTLAGSSKRDFFGYLNLDKARWKVSFSNEFKISISNMSVKGQIRAKQLLHKIVDGWRHSNSEKPANVVAIDDPLAFALLELYKVDENINLAWAVEILEEESSYTQVIKVWDILPASRIRYLAKNVSTLFRNYTGEVMHRCQYRSIEGNLVVPMSWPLNPNYSAPTANPPSCLSNQLAAMNLGVNRGEPSSRASFCRNNVVSVWKPVQR</sequence>
<protein>
    <submittedName>
        <fullName evidence="10 11">Uncharacterized ATP-dependent helicase C29A10.10c-like isoform X1</fullName>
    </submittedName>
</protein>
<dbReference type="Pfam" id="PF20073">
    <property type="entry name" value="DUF6469"/>
    <property type="match status" value="1"/>
</dbReference>
<dbReference type="AlphaFoldDB" id="A0A9R0J1R3"/>
<accession>A0A9R0J1R3</accession>
<dbReference type="InterPro" id="IPR047187">
    <property type="entry name" value="SF1_C_Upf1"/>
</dbReference>
<dbReference type="FunFam" id="3.40.50.300:FF:000326">
    <property type="entry name" value="P-loop containing nucleoside triphosphate hydrolase"/>
    <property type="match status" value="1"/>
</dbReference>
<dbReference type="InterPro" id="IPR041677">
    <property type="entry name" value="DNA2/NAM7_AAA_11"/>
</dbReference>
<dbReference type="GO" id="GO:0005694">
    <property type="term" value="C:chromosome"/>
    <property type="evidence" value="ECO:0007669"/>
    <property type="project" value="UniProtKB-ARBA"/>
</dbReference>
<evidence type="ECO:0000256" key="4">
    <source>
        <dbReference type="ARBA" id="ARBA00022840"/>
    </source>
</evidence>
<gene>
    <name evidence="10 11" type="primary">LOC110798221</name>
</gene>
<evidence type="ECO:0000313" key="9">
    <source>
        <dbReference type="Proteomes" id="UP000813463"/>
    </source>
</evidence>
<evidence type="ECO:0000259" key="8">
    <source>
        <dbReference type="Pfam" id="PF20073"/>
    </source>
</evidence>
<dbReference type="GO" id="GO:0003723">
    <property type="term" value="F:RNA binding"/>
    <property type="evidence" value="ECO:0000318"/>
    <property type="project" value="GO_Central"/>
</dbReference>
<evidence type="ECO:0000313" key="11">
    <source>
        <dbReference type="RefSeq" id="XP_021859097.1"/>
    </source>
</evidence>
<keyword evidence="1" id="KW-0547">Nucleotide-binding</keyword>
<evidence type="ECO:0000256" key="5">
    <source>
        <dbReference type="SAM" id="MobiDB-lite"/>
    </source>
</evidence>
<dbReference type="OrthoDB" id="6513042at2759"/>
<proteinExistence type="predicted"/>
<dbReference type="GO" id="GO:0004386">
    <property type="term" value="F:helicase activity"/>
    <property type="evidence" value="ECO:0007669"/>
    <property type="project" value="UniProtKB-KW"/>
</dbReference>
<dbReference type="InterPro" id="IPR041679">
    <property type="entry name" value="DNA2/NAM7-like_C"/>
</dbReference>
<reference evidence="10 11" key="2">
    <citation type="submission" date="2025-04" db="UniProtKB">
        <authorList>
            <consortium name="RefSeq"/>
        </authorList>
    </citation>
    <scope>IDENTIFICATION</scope>
</reference>
<dbReference type="CDD" id="cd18808">
    <property type="entry name" value="SF1_C_Upf1"/>
    <property type="match status" value="1"/>
</dbReference>
<dbReference type="RefSeq" id="XP_021859091.1">
    <property type="nucleotide sequence ID" value="XM_022003399.1"/>
</dbReference>
<evidence type="ECO:0000256" key="2">
    <source>
        <dbReference type="ARBA" id="ARBA00022801"/>
    </source>
</evidence>
<organism evidence="9 11">
    <name type="scientific">Spinacia oleracea</name>
    <name type="common">Spinach</name>
    <dbReference type="NCBI Taxonomy" id="3562"/>
    <lineage>
        <taxon>Eukaryota</taxon>
        <taxon>Viridiplantae</taxon>
        <taxon>Streptophyta</taxon>
        <taxon>Embryophyta</taxon>
        <taxon>Tracheophyta</taxon>
        <taxon>Spermatophyta</taxon>
        <taxon>Magnoliopsida</taxon>
        <taxon>eudicotyledons</taxon>
        <taxon>Gunneridae</taxon>
        <taxon>Pentapetalae</taxon>
        <taxon>Caryophyllales</taxon>
        <taxon>Chenopodiaceae</taxon>
        <taxon>Chenopodioideae</taxon>
        <taxon>Anserineae</taxon>
        <taxon>Spinacia</taxon>
    </lineage>
</organism>
<dbReference type="RefSeq" id="XP_021859097.1">
    <property type="nucleotide sequence ID" value="XM_022003405.1"/>
</dbReference>
<dbReference type="InterPro" id="IPR027417">
    <property type="entry name" value="P-loop_NTPase"/>
</dbReference>
<dbReference type="Pfam" id="PF13087">
    <property type="entry name" value="AAA_12"/>
    <property type="match status" value="1"/>
</dbReference>
<feature type="domain" description="DNA2/NAM7 helicase helicase" evidence="6">
    <location>
        <begin position="549"/>
        <end position="620"/>
    </location>
</feature>
<reference evidence="9" key="1">
    <citation type="journal article" date="2021" name="Nat. Commun.">
        <title>Genomic analyses provide insights into spinach domestication and the genetic basis of agronomic traits.</title>
        <authorList>
            <person name="Cai X."/>
            <person name="Sun X."/>
            <person name="Xu C."/>
            <person name="Sun H."/>
            <person name="Wang X."/>
            <person name="Ge C."/>
            <person name="Zhang Z."/>
            <person name="Wang Q."/>
            <person name="Fei Z."/>
            <person name="Jiao C."/>
            <person name="Wang Q."/>
        </authorList>
    </citation>
    <scope>NUCLEOTIDE SEQUENCE [LARGE SCALE GENOMIC DNA]</scope>
    <source>
        <strain evidence="9">cv. Varoflay</strain>
    </source>
</reference>
<name>A0A9R0J1R3_SPIOL</name>
<dbReference type="PANTHER" id="PTHR10887">
    <property type="entry name" value="DNA2/NAM7 HELICASE FAMILY"/>
    <property type="match status" value="1"/>
</dbReference>
<evidence type="ECO:0000256" key="3">
    <source>
        <dbReference type="ARBA" id="ARBA00022806"/>
    </source>
</evidence>
<feature type="domain" description="DNA2/NAM7 helicase-like C-terminal" evidence="7">
    <location>
        <begin position="628"/>
        <end position="824"/>
    </location>
</feature>
<dbReference type="Gene3D" id="3.40.50.300">
    <property type="entry name" value="P-loop containing nucleotide triphosphate hydrolases"/>
    <property type="match status" value="2"/>
</dbReference>
<feature type="domain" description="DNA2/NAM7 helicase helicase" evidence="6">
    <location>
        <begin position="249"/>
        <end position="478"/>
    </location>
</feature>
<keyword evidence="9" id="KW-1185">Reference proteome</keyword>
<feature type="region of interest" description="Disordered" evidence="5">
    <location>
        <begin position="432"/>
        <end position="451"/>
    </location>
</feature>
<keyword evidence="3" id="KW-0347">Helicase</keyword>
<dbReference type="InterPro" id="IPR045055">
    <property type="entry name" value="DNA2/NAM7-like"/>
</dbReference>
<evidence type="ECO:0000259" key="7">
    <source>
        <dbReference type="Pfam" id="PF13087"/>
    </source>
</evidence>
<dbReference type="PANTHER" id="PTHR10887:SF522">
    <property type="entry name" value="P-LOOP CONTAINING NUCLEOSIDE TRIPHOSPHATE HYDROLASES SUPERFAMILY PROTEIN"/>
    <property type="match status" value="1"/>
</dbReference>
<evidence type="ECO:0000259" key="6">
    <source>
        <dbReference type="Pfam" id="PF13086"/>
    </source>
</evidence>
<dbReference type="GeneID" id="110798221"/>
<dbReference type="GO" id="GO:0005524">
    <property type="term" value="F:ATP binding"/>
    <property type="evidence" value="ECO:0007669"/>
    <property type="project" value="UniProtKB-KW"/>
</dbReference>